<comment type="caution">
    <text evidence="1">The sequence shown here is derived from an EMBL/GenBank/DDBJ whole genome shotgun (WGS) entry which is preliminary data.</text>
</comment>
<dbReference type="CDD" id="cd00586">
    <property type="entry name" value="4HBT"/>
    <property type="match status" value="1"/>
</dbReference>
<keyword evidence="1" id="KW-0378">Hydrolase</keyword>
<keyword evidence="2" id="KW-1185">Reference proteome</keyword>
<sequence length="138" mass="15221">MPHRTDVPITWGDTDAGGLIYYPRLFHFFVVALNDYFTPVADHLMEQLRADGYVLPVVETSASFTTPLRAGDTARIETAIEVGERSLTATFTVTREADGRRAAEGRAVFILVDADFEPTPLPASVRRCVEDRESSATS</sequence>
<dbReference type="SUPFAM" id="SSF54637">
    <property type="entry name" value="Thioesterase/thiol ester dehydrase-isomerase"/>
    <property type="match status" value="1"/>
</dbReference>
<dbReference type="EMBL" id="JBHTBF010000003">
    <property type="protein sequence ID" value="MFC7318871.1"/>
    <property type="molecule type" value="Genomic_DNA"/>
</dbReference>
<name>A0ABD6AEB4_9EURY</name>
<gene>
    <name evidence="1" type="ORF">ACFQPE_19005</name>
</gene>
<proteinExistence type="predicted"/>
<protein>
    <submittedName>
        <fullName evidence="1">Acyl-CoA thioesterase</fullName>
        <ecNumber evidence="1">3.1.2.-</ecNumber>
    </submittedName>
</protein>
<dbReference type="RefSeq" id="WP_276306294.1">
    <property type="nucleotide sequence ID" value="NZ_CP119993.1"/>
</dbReference>
<dbReference type="Pfam" id="PF13279">
    <property type="entry name" value="4HBT_2"/>
    <property type="match status" value="1"/>
</dbReference>
<dbReference type="GeneID" id="79316941"/>
<dbReference type="GO" id="GO:0016787">
    <property type="term" value="F:hydrolase activity"/>
    <property type="evidence" value="ECO:0007669"/>
    <property type="project" value="UniProtKB-KW"/>
</dbReference>
<evidence type="ECO:0000313" key="1">
    <source>
        <dbReference type="EMBL" id="MFC7318871.1"/>
    </source>
</evidence>
<evidence type="ECO:0000313" key="2">
    <source>
        <dbReference type="Proteomes" id="UP001596547"/>
    </source>
</evidence>
<reference evidence="1 2" key="1">
    <citation type="journal article" date="2019" name="Int. J. Syst. Evol. Microbiol.">
        <title>The Global Catalogue of Microorganisms (GCM) 10K type strain sequencing project: providing services to taxonomists for standard genome sequencing and annotation.</title>
        <authorList>
            <consortium name="The Broad Institute Genomics Platform"/>
            <consortium name="The Broad Institute Genome Sequencing Center for Infectious Disease"/>
            <person name="Wu L."/>
            <person name="Ma J."/>
        </authorList>
    </citation>
    <scope>NUCLEOTIDE SEQUENCE [LARGE SCALE GENOMIC DNA]</scope>
    <source>
        <strain evidence="1 2">PSR21</strain>
    </source>
</reference>
<dbReference type="InterPro" id="IPR029069">
    <property type="entry name" value="HotDog_dom_sf"/>
</dbReference>
<dbReference type="Proteomes" id="UP001596547">
    <property type="component" value="Unassembled WGS sequence"/>
</dbReference>
<dbReference type="EC" id="3.1.2.-" evidence="1"/>
<dbReference type="AlphaFoldDB" id="A0ABD6AEB4"/>
<dbReference type="Gene3D" id="3.10.129.10">
    <property type="entry name" value="Hotdog Thioesterase"/>
    <property type="match status" value="1"/>
</dbReference>
<organism evidence="1 2">
    <name type="scientific">Halomarina halobia</name>
    <dbReference type="NCBI Taxonomy" id="3033386"/>
    <lineage>
        <taxon>Archaea</taxon>
        <taxon>Methanobacteriati</taxon>
        <taxon>Methanobacteriota</taxon>
        <taxon>Stenosarchaea group</taxon>
        <taxon>Halobacteria</taxon>
        <taxon>Halobacteriales</taxon>
        <taxon>Natronomonadaceae</taxon>
        <taxon>Halomarina</taxon>
    </lineage>
</organism>
<accession>A0ABD6AEB4</accession>